<feature type="transmembrane region" description="Helical" evidence="7">
    <location>
        <begin position="188"/>
        <end position="211"/>
    </location>
</feature>
<sequence>MNNAVKQFSGKAWRWIGWGWPFIGLLMIVTAGIGAVGTVTLYNSEAEVQKSNEVYADLERLLSLARDAESGQRGYVITGREDYLQPYVDAEPLIGAQLDRLEALLKGDAPQEQRLAQLSALLDEKRKELRSVIDLRRARGFEPAQAIVLNDTGKNFMDRARALVLAMEHQVSVQLAARQSVARRTRDLAVVAGLASGALTVFLCLSFGYLARRMFQDAAKSANTLFEQKELLEVTLSSIGDGVVATDVDGRIAFFNRVAQTLTGWRAEEVMRRPVDDILRFERSSDKSRAENPGIMAIRERRAVDHSSGTLLIGRDGKRTPVNANGAPTFDSAGQLVGSVLVLHDVTERERAEERFRVAVEAAPNAMIMVDDAGKMTLVNTQTERLFGYKRDELLGQTIEMLVPERFRSGHLGFRTAFYANPSVRPMGSGRDLYGLRQDGSEFPIEIGLNPIETSEGTFVLSSIADITERKRSERQLRQRTEELARSNRDLEQFAYVASHDLQEPLRAVAGPLQLLQRRYEGKLDERADEFIGHAVDGATRMQTLIDDLLSYSRVGRLEDPKQPVEVGHALELALRNLAVIIQETQAEVTHDPLPTVQAIPTQLTLLFQNLVGNGIKFRKKDGPVRIHVGAQPADDAWQISVADNGIGIAEQYFERIFVIFQRLHTRREYPGTGLGLALCKRIVEHHGGRIWLESKPDEGTTFFFTMPRAAGAAAAG</sequence>
<keyword evidence="12" id="KW-1185">Reference proteome</keyword>
<feature type="domain" description="PAS" evidence="9">
    <location>
        <begin position="352"/>
        <end position="405"/>
    </location>
</feature>
<dbReference type="CDD" id="cd16921">
    <property type="entry name" value="HATPase_FilI-like"/>
    <property type="match status" value="1"/>
</dbReference>
<dbReference type="AlphaFoldDB" id="A0A2N7VXY6"/>
<evidence type="ECO:0000256" key="6">
    <source>
        <dbReference type="ARBA" id="ARBA00022777"/>
    </source>
</evidence>
<dbReference type="PANTHER" id="PTHR43304:SF1">
    <property type="entry name" value="PAC DOMAIN-CONTAINING PROTEIN"/>
    <property type="match status" value="1"/>
</dbReference>
<dbReference type="SUPFAM" id="SSF55874">
    <property type="entry name" value="ATPase domain of HSP90 chaperone/DNA topoisomerase II/histidine kinase"/>
    <property type="match status" value="1"/>
</dbReference>
<dbReference type="InterPro" id="IPR052162">
    <property type="entry name" value="Sensor_kinase/Photoreceptor"/>
</dbReference>
<feature type="domain" description="Histidine kinase" evidence="8">
    <location>
        <begin position="497"/>
        <end position="711"/>
    </location>
</feature>
<keyword evidence="7" id="KW-0812">Transmembrane</keyword>
<dbReference type="InterPro" id="IPR001610">
    <property type="entry name" value="PAC"/>
</dbReference>
<dbReference type="Proteomes" id="UP000235616">
    <property type="component" value="Unassembled WGS sequence"/>
</dbReference>
<comment type="catalytic activity">
    <reaction evidence="1">
        <text>ATP + protein L-histidine = ADP + protein N-phospho-L-histidine.</text>
        <dbReference type="EC" id="2.7.13.3"/>
    </reaction>
</comment>
<dbReference type="Pfam" id="PF02518">
    <property type="entry name" value="HATPase_c"/>
    <property type="match status" value="1"/>
</dbReference>
<evidence type="ECO:0000256" key="3">
    <source>
        <dbReference type="ARBA" id="ARBA00012438"/>
    </source>
</evidence>
<evidence type="ECO:0000259" key="10">
    <source>
        <dbReference type="PROSITE" id="PS50113"/>
    </source>
</evidence>
<dbReference type="Gene3D" id="3.30.565.10">
    <property type="entry name" value="Histidine kinase-like ATPase, C-terminal domain"/>
    <property type="match status" value="1"/>
</dbReference>
<keyword evidence="5" id="KW-0808">Transferase</keyword>
<dbReference type="EC" id="2.7.13.3" evidence="3"/>
<dbReference type="Gene3D" id="3.30.450.20">
    <property type="entry name" value="PAS domain"/>
    <property type="match status" value="2"/>
</dbReference>
<evidence type="ECO:0000259" key="8">
    <source>
        <dbReference type="PROSITE" id="PS50109"/>
    </source>
</evidence>
<dbReference type="InterPro" id="IPR035965">
    <property type="entry name" value="PAS-like_dom_sf"/>
</dbReference>
<dbReference type="InterPro" id="IPR036890">
    <property type="entry name" value="HATPase_C_sf"/>
</dbReference>
<dbReference type="NCBIfam" id="TIGR00229">
    <property type="entry name" value="sensory_box"/>
    <property type="match status" value="2"/>
</dbReference>
<dbReference type="GO" id="GO:0000155">
    <property type="term" value="F:phosphorelay sensor kinase activity"/>
    <property type="evidence" value="ECO:0007669"/>
    <property type="project" value="InterPro"/>
</dbReference>
<accession>A0A2N7VXY6</accession>
<dbReference type="SUPFAM" id="SSF55785">
    <property type="entry name" value="PYP-like sensor domain (PAS domain)"/>
    <property type="match status" value="2"/>
</dbReference>
<dbReference type="Pfam" id="PF05227">
    <property type="entry name" value="CHASE3"/>
    <property type="match status" value="1"/>
</dbReference>
<evidence type="ECO:0000256" key="2">
    <source>
        <dbReference type="ARBA" id="ARBA00004429"/>
    </source>
</evidence>
<evidence type="ECO:0000256" key="5">
    <source>
        <dbReference type="ARBA" id="ARBA00022679"/>
    </source>
</evidence>
<dbReference type="GO" id="GO:0006355">
    <property type="term" value="P:regulation of DNA-templated transcription"/>
    <property type="evidence" value="ECO:0007669"/>
    <property type="project" value="InterPro"/>
</dbReference>
<dbReference type="InterPro" id="IPR036097">
    <property type="entry name" value="HisK_dim/P_sf"/>
</dbReference>
<dbReference type="FunFam" id="3.30.565.10:FF:000006">
    <property type="entry name" value="Sensor histidine kinase WalK"/>
    <property type="match status" value="1"/>
</dbReference>
<dbReference type="PANTHER" id="PTHR43304">
    <property type="entry name" value="PHYTOCHROME-LIKE PROTEIN CPH1"/>
    <property type="match status" value="1"/>
</dbReference>
<dbReference type="PROSITE" id="PS50109">
    <property type="entry name" value="HIS_KIN"/>
    <property type="match status" value="1"/>
</dbReference>
<dbReference type="OrthoDB" id="9808408at2"/>
<dbReference type="RefSeq" id="WP_102644415.1">
    <property type="nucleotide sequence ID" value="NZ_PNYA01000004.1"/>
</dbReference>
<dbReference type="InterPro" id="IPR007891">
    <property type="entry name" value="CHASE3"/>
</dbReference>
<dbReference type="SUPFAM" id="SSF47384">
    <property type="entry name" value="Homodimeric domain of signal transducing histidine kinase"/>
    <property type="match status" value="1"/>
</dbReference>
<dbReference type="PRINTS" id="PR00344">
    <property type="entry name" value="BCTRLSENSOR"/>
</dbReference>
<keyword evidence="6" id="KW-0418">Kinase</keyword>
<dbReference type="InterPro" id="IPR005467">
    <property type="entry name" value="His_kinase_dom"/>
</dbReference>
<name>A0A2N7VXY6_9BURK</name>
<gene>
    <name evidence="11" type="ORF">C0Z18_05705</name>
</gene>
<protein>
    <recommendedName>
        <fullName evidence="3">histidine kinase</fullName>
        <ecNumber evidence="3">2.7.13.3</ecNumber>
    </recommendedName>
</protein>
<dbReference type="InterPro" id="IPR000014">
    <property type="entry name" value="PAS"/>
</dbReference>
<dbReference type="CDD" id="cd00130">
    <property type="entry name" value="PAS"/>
    <property type="match status" value="2"/>
</dbReference>
<keyword evidence="4" id="KW-0597">Phosphoprotein</keyword>
<comment type="subcellular location">
    <subcellularLocation>
        <location evidence="2">Cell inner membrane</location>
        <topology evidence="2">Multi-pass membrane protein</topology>
    </subcellularLocation>
</comment>
<dbReference type="InterPro" id="IPR004358">
    <property type="entry name" value="Sig_transdc_His_kin-like_C"/>
</dbReference>
<evidence type="ECO:0000313" key="11">
    <source>
        <dbReference type="EMBL" id="PMS22015.1"/>
    </source>
</evidence>
<feature type="domain" description="PAC" evidence="10">
    <location>
        <begin position="429"/>
        <end position="479"/>
    </location>
</feature>
<evidence type="ECO:0000256" key="1">
    <source>
        <dbReference type="ARBA" id="ARBA00000085"/>
    </source>
</evidence>
<dbReference type="PROSITE" id="PS50113">
    <property type="entry name" value="PAC"/>
    <property type="match status" value="2"/>
</dbReference>
<dbReference type="InterPro" id="IPR013767">
    <property type="entry name" value="PAS_fold"/>
</dbReference>
<dbReference type="SMART" id="SM00091">
    <property type="entry name" value="PAS"/>
    <property type="match status" value="2"/>
</dbReference>
<comment type="caution">
    <text evidence="11">The sequence shown here is derived from an EMBL/GenBank/DDBJ whole genome shotgun (WGS) entry which is preliminary data.</text>
</comment>
<evidence type="ECO:0000256" key="7">
    <source>
        <dbReference type="SAM" id="Phobius"/>
    </source>
</evidence>
<dbReference type="Pfam" id="PF00512">
    <property type="entry name" value="HisKA"/>
    <property type="match status" value="1"/>
</dbReference>
<feature type="domain" description="PAC" evidence="10">
    <location>
        <begin position="306"/>
        <end position="358"/>
    </location>
</feature>
<evidence type="ECO:0000256" key="4">
    <source>
        <dbReference type="ARBA" id="ARBA00022553"/>
    </source>
</evidence>
<reference evidence="11 12" key="1">
    <citation type="submission" date="2018-01" db="EMBL/GenBank/DDBJ databases">
        <title>Whole genome analyses suggest that Burkholderia sensu lato contains two further novel genera in the rhizoxinica-symbiotica group Mycetohabitans gen. nov., and Trinickia gen. nov.: implications for the evolution of diazotrophy and nodulation in the Burkholderiaceae.</title>
        <authorList>
            <person name="Estrada-de los Santos P."/>
            <person name="Palmer M."/>
            <person name="Chavez-Ramirez B."/>
            <person name="Beukes C."/>
            <person name="Steenkamp E.T."/>
            <person name="Hirsch A.M."/>
            <person name="Manyaka P."/>
            <person name="Maluk M."/>
            <person name="Lafos M."/>
            <person name="Crook M."/>
            <person name="Gross E."/>
            <person name="Simon M.F."/>
            <person name="Bueno dos Reis Junior F."/>
            <person name="Poole P.S."/>
            <person name="Venter S.N."/>
            <person name="James E.K."/>
        </authorList>
    </citation>
    <scope>NUCLEOTIDE SEQUENCE [LARGE SCALE GENOMIC DNA]</scope>
    <source>
        <strain evidence="11 12">GIMN1.004</strain>
    </source>
</reference>
<dbReference type="EMBL" id="PNYA01000004">
    <property type="protein sequence ID" value="PMS22015.1"/>
    <property type="molecule type" value="Genomic_DNA"/>
</dbReference>
<dbReference type="CDD" id="cd19410">
    <property type="entry name" value="HK9-like_sensor"/>
    <property type="match status" value="1"/>
</dbReference>
<dbReference type="SMART" id="SM00387">
    <property type="entry name" value="HATPase_c"/>
    <property type="match status" value="1"/>
</dbReference>
<dbReference type="SMART" id="SM00388">
    <property type="entry name" value="HisKA"/>
    <property type="match status" value="1"/>
</dbReference>
<dbReference type="Pfam" id="PF00989">
    <property type="entry name" value="PAS"/>
    <property type="match status" value="2"/>
</dbReference>
<dbReference type="InterPro" id="IPR003661">
    <property type="entry name" value="HisK_dim/P_dom"/>
</dbReference>
<feature type="domain" description="PAS" evidence="9">
    <location>
        <begin position="228"/>
        <end position="307"/>
    </location>
</feature>
<dbReference type="InterPro" id="IPR003594">
    <property type="entry name" value="HATPase_dom"/>
</dbReference>
<keyword evidence="7" id="KW-1133">Transmembrane helix</keyword>
<organism evidence="11 12">
    <name type="scientific">Trinickia dabaoshanensis</name>
    <dbReference type="NCBI Taxonomy" id="564714"/>
    <lineage>
        <taxon>Bacteria</taxon>
        <taxon>Pseudomonadati</taxon>
        <taxon>Pseudomonadota</taxon>
        <taxon>Betaproteobacteria</taxon>
        <taxon>Burkholderiales</taxon>
        <taxon>Burkholderiaceae</taxon>
        <taxon>Trinickia</taxon>
    </lineage>
</organism>
<proteinExistence type="predicted"/>
<dbReference type="Gene3D" id="1.10.287.130">
    <property type="match status" value="1"/>
</dbReference>
<evidence type="ECO:0000259" key="9">
    <source>
        <dbReference type="PROSITE" id="PS50112"/>
    </source>
</evidence>
<dbReference type="InterPro" id="IPR000700">
    <property type="entry name" value="PAS-assoc_C"/>
</dbReference>
<dbReference type="CDD" id="cd00082">
    <property type="entry name" value="HisKA"/>
    <property type="match status" value="1"/>
</dbReference>
<dbReference type="PROSITE" id="PS50112">
    <property type="entry name" value="PAS"/>
    <property type="match status" value="2"/>
</dbReference>
<dbReference type="SMART" id="SM00086">
    <property type="entry name" value="PAC"/>
    <property type="match status" value="2"/>
</dbReference>
<keyword evidence="7" id="KW-0472">Membrane</keyword>
<dbReference type="GO" id="GO:0005886">
    <property type="term" value="C:plasma membrane"/>
    <property type="evidence" value="ECO:0007669"/>
    <property type="project" value="UniProtKB-SubCell"/>
</dbReference>
<feature type="transmembrane region" description="Helical" evidence="7">
    <location>
        <begin position="20"/>
        <end position="42"/>
    </location>
</feature>
<evidence type="ECO:0000313" key="12">
    <source>
        <dbReference type="Proteomes" id="UP000235616"/>
    </source>
</evidence>